<evidence type="ECO:0000313" key="3">
    <source>
        <dbReference type="Proteomes" id="UP000298663"/>
    </source>
</evidence>
<gene>
    <name evidence="2" type="ORF">L596_020933</name>
</gene>
<feature type="region of interest" description="Disordered" evidence="1">
    <location>
        <begin position="47"/>
        <end position="72"/>
    </location>
</feature>
<proteinExistence type="predicted"/>
<dbReference type="EMBL" id="AZBU02000006">
    <property type="protein sequence ID" value="TKR73647.1"/>
    <property type="molecule type" value="Genomic_DNA"/>
</dbReference>
<feature type="compositionally biased region" description="Polar residues" evidence="1">
    <location>
        <begin position="63"/>
        <end position="72"/>
    </location>
</feature>
<reference evidence="2 3" key="1">
    <citation type="journal article" date="2015" name="Genome Biol.">
        <title>Comparative genomics of Steinernema reveals deeply conserved gene regulatory networks.</title>
        <authorList>
            <person name="Dillman A.R."/>
            <person name="Macchietto M."/>
            <person name="Porter C.F."/>
            <person name="Rogers A."/>
            <person name="Williams B."/>
            <person name="Antoshechkin I."/>
            <person name="Lee M.M."/>
            <person name="Goodwin Z."/>
            <person name="Lu X."/>
            <person name="Lewis E.E."/>
            <person name="Goodrich-Blair H."/>
            <person name="Stock S.P."/>
            <person name="Adams B.J."/>
            <person name="Sternberg P.W."/>
            <person name="Mortazavi A."/>
        </authorList>
    </citation>
    <scope>NUCLEOTIDE SEQUENCE [LARGE SCALE GENOMIC DNA]</scope>
    <source>
        <strain evidence="2 3">ALL</strain>
    </source>
</reference>
<keyword evidence="3" id="KW-1185">Reference proteome</keyword>
<dbReference type="Proteomes" id="UP000298663">
    <property type="component" value="Unassembled WGS sequence"/>
</dbReference>
<dbReference type="AlphaFoldDB" id="A0A4U5MUY5"/>
<organism evidence="2 3">
    <name type="scientific">Steinernema carpocapsae</name>
    <name type="common">Entomopathogenic nematode</name>
    <dbReference type="NCBI Taxonomy" id="34508"/>
    <lineage>
        <taxon>Eukaryota</taxon>
        <taxon>Metazoa</taxon>
        <taxon>Ecdysozoa</taxon>
        <taxon>Nematoda</taxon>
        <taxon>Chromadorea</taxon>
        <taxon>Rhabditida</taxon>
        <taxon>Tylenchina</taxon>
        <taxon>Panagrolaimomorpha</taxon>
        <taxon>Strongyloidoidea</taxon>
        <taxon>Steinernematidae</taxon>
        <taxon>Steinernema</taxon>
    </lineage>
</organism>
<protein>
    <submittedName>
        <fullName evidence="2">Uncharacterized protein</fullName>
    </submittedName>
</protein>
<comment type="caution">
    <text evidence="2">The sequence shown here is derived from an EMBL/GenBank/DDBJ whole genome shotgun (WGS) entry which is preliminary data.</text>
</comment>
<evidence type="ECO:0000313" key="2">
    <source>
        <dbReference type="EMBL" id="TKR73647.1"/>
    </source>
</evidence>
<sequence length="102" mass="11996">MVKQFQAAQWEQEEESLVSRLGEAEWSSEGWRGQKEDFRDFRSGLAEGLQEAASQSFHDKNQSVKSHQSRSNAMRMSVRMMSLGMFREVFIGFSVKRRYMMY</sequence>
<name>A0A4U5MUY5_STECR</name>
<evidence type="ECO:0000256" key="1">
    <source>
        <dbReference type="SAM" id="MobiDB-lite"/>
    </source>
</evidence>
<reference evidence="2 3" key="2">
    <citation type="journal article" date="2019" name="G3 (Bethesda)">
        <title>Hybrid Assembly of the Genome of the Entomopathogenic Nematode Steinernema carpocapsae Identifies the X-Chromosome.</title>
        <authorList>
            <person name="Serra L."/>
            <person name="Macchietto M."/>
            <person name="Macias-Munoz A."/>
            <person name="McGill C.J."/>
            <person name="Rodriguez I.M."/>
            <person name="Rodriguez B."/>
            <person name="Murad R."/>
            <person name="Mortazavi A."/>
        </authorList>
    </citation>
    <scope>NUCLEOTIDE SEQUENCE [LARGE SCALE GENOMIC DNA]</scope>
    <source>
        <strain evidence="2 3">ALL</strain>
    </source>
</reference>
<accession>A0A4U5MUY5</accession>